<name>A0ABS7EMU1_9FLAO</name>
<dbReference type="Pfam" id="PF13595">
    <property type="entry name" value="DUF4138"/>
    <property type="match status" value="1"/>
</dbReference>
<organism evidence="1 2">
    <name type="scientific">Flagellimonas abyssi</name>
    <dbReference type="NCBI Taxonomy" id="2864871"/>
    <lineage>
        <taxon>Bacteria</taxon>
        <taxon>Pseudomonadati</taxon>
        <taxon>Bacteroidota</taxon>
        <taxon>Flavobacteriia</taxon>
        <taxon>Flavobacteriales</taxon>
        <taxon>Flavobacteriaceae</taxon>
        <taxon>Flagellimonas</taxon>
    </lineage>
</organism>
<keyword evidence="2" id="KW-1185">Reference proteome</keyword>
<protein>
    <submittedName>
        <fullName evidence="1">Conjugative transposon protein TraN</fullName>
    </submittedName>
</protein>
<comment type="caution">
    <text evidence="1">The sequence shown here is derived from an EMBL/GenBank/DDBJ whole genome shotgun (WGS) entry which is preliminary data.</text>
</comment>
<evidence type="ECO:0000313" key="2">
    <source>
        <dbReference type="Proteomes" id="UP001196136"/>
    </source>
</evidence>
<proteinExistence type="predicted"/>
<dbReference type="InterPro" id="IPR022298">
    <property type="entry name" value="Conjug_transposon_TraN"/>
</dbReference>
<evidence type="ECO:0000313" key="1">
    <source>
        <dbReference type="EMBL" id="MBW8198893.1"/>
    </source>
</evidence>
<accession>A0ABS7EMU1</accession>
<sequence length="157" mass="18462">MEKVPKKVIPRETVQDFSVSFKKVREKFQEPCETLLQLPERKNSKKKVQGLSLTVKNLYHVENKVYVQFEIENYSGVRFDFGKLELFKVSGKKGRNASHQEQELLPLYRHKVPKKVIHGQTIRFVYVFPKFHLDKGERIKINLSEGNTSRIVVLTFK</sequence>
<gene>
    <name evidence="1" type="ORF">K1F36_03565</name>
</gene>
<dbReference type="RefSeq" id="WP_220112572.1">
    <property type="nucleotide sequence ID" value="NZ_JAHZSV010000003.1"/>
</dbReference>
<dbReference type="Proteomes" id="UP001196136">
    <property type="component" value="Unassembled WGS sequence"/>
</dbReference>
<dbReference type="EMBL" id="JAHZSV010000003">
    <property type="protein sequence ID" value="MBW8198893.1"/>
    <property type="molecule type" value="Genomic_DNA"/>
</dbReference>
<reference evidence="1 2" key="1">
    <citation type="submission" date="2021-08" db="EMBL/GenBank/DDBJ databases">
        <title>Muricauda profundi sp. nov., a marine bacterium isolated from deep seawater of the Mariana Trench.</title>
        <authorList>
            <person name="Wei Y."/>
        </authorList>
    </citation>
    <scope>NUCLEOTIDE SEQUENCE [LARGE SCALE GENOMIC DNA]</scope>
    <source>
        <strain evidence="1 2">W52</strain>
    </source>
</reference>